<feature type="region of interest" description="Disordered" evidence="4">
    <location>
        <begin position="20"/>
        <end position="84"/>
    </location>
</feature>
<evidence type="ECO:0000256" key="2">
    <source>
        <dbReference type="ARBA" id="ARBA00022833"/>
    </source>
</evidence>
<organism evidence="6 7">
    <name type="scientific">Scylla paramamosain</name>
    <name type="common">Mud crab</name>
    <dbReference type="NCBI Taxonomy" id="85552"/>
    <lineage>
        <taxon>Eukaryota</taxon>
        <taxon>Metazoa</taxon>
        <taxon>Ecdysozoa</taxon>
        <taxon>Arthropoda</taxon>
        <taxon>Crustacea</taxon>
        <taxon>Multicrustacea</taxon>
        <taxon>Malacostraca</taxon>
        <taxon>Eumalacostraca</taxon>
        <taxon>Eucarida</taxon>
        <taxon>Decapoda</taxon>
        <taxon>Pleocyemata</taxon>
        <taxon>Brachyura</taxon>
        <taxon>Eubrachyura</taxon>
        <taxon>Portunoidea</taxon>
        <taxon>Portunidae</taxon>
        <taxon>Portuninae</taxon>
        <taxon>Scylla</taxon>
    </lineage>
</organism>
<dbReference type="PANTHER" id="PTHR13459:SF1">
    <property type="entry name" value="E3 UBIQUITIN-PROTEIN LIGASE RNF220 ISOFORM X1"/>
    <property type="match status" value="1"/>
</dbReference>
<feature type="domain" description="RING-type" evidence="5">
    <location>
        <begin position="110"/>
        <end position="149"/>
    </location>
</feature>
<evidence type="ECO:0000256" key="4">
    <source>
        <dbReference type="SAM" id="MobiDB-lite"/>
    </source>
</evidence>
<evidence type="ECO:0000259" key="5">
    <source>
        <dbReference type="PROSITE" id="PS50089"/>
    </source>
</evidence>
<protein>
    <recommendedName>
        <fullName evidence="5">RING-type domain-containing protein</fullName>
    </recommendedName>
</protein>
<accession>A0AAW0TCX3</accession>
<proteinExistence type="predicted"/>
<keyword evidence="7" id="KW-1185">Reference proteome</keyword>
<dbReference type="SUPFAM" id="SSF57850">
    <property type="entry name" value="RING/U-box"/>
    <property type="match status" value="1"/>
</dbReference>
<dbReference type="Proteomes" id="UP001487740">
    <property type="component" value="Unassembled WGS sequence"/>
</dbReference>
<dbReference type="PROSITE" id="PS50089">
    <property type="entry name" value="ZF_RING_2"/>
    <property type="match status" value="1"/>
</dbReference>
<keyword evidence="1 3" id="KW-0863">Zinc-finger</keyword>
<dbReference type="GO" id="GO:0016567">
    <property type="term" value="P:protein ubiquitination"/>
    <property type="evidence" value="ECO:0007669"/>
    <property type="project" value="TreeGrafter"/>
</dbReference>
<dbReference type="EMBL" id="JARAKH010000033">
    <property type="protein sequence ID" value="KAK8385227.1"/>
    <property type="molecule type" value="Genomic_DNA"/>
</dbReference>
<feature type="non-terminal residue" evidence="6">
    <location>
        <position position="1"/>
    </location>
</feature>
<evidence type="ECO:0000256" key="3">
    <source>
        <dbReference type="PROSITE-ProRule" id="PRU00175"/>
    </source>
</evidence>
<dbReference type="InterPro" id="IPR052443">
    <property type="entry name" value="E3_ubiq-ligase_RNF220-like"/>
</dbReference>
<name>A0AAW0TCX3_SCYPA</name>
<evidence type="ECO:0000313" key="7">
    <source>
        <dbReference type="Proteomes" id="UP001487740"/>
    </source>
</evidence>
<gene>
    <name evidence="6" type="ORF">O3P69_012201</name>
</gene>
<dbReference type="InterPro" id="IPR013083">
    <property type="entry name" value="Znf_RING/FYVE/PHD"/>
</dbReference>
<dbReference type="InterPro" id="IPR001841">
    <property type="entry name" value="Znf_RING"/>
</dbReference>
<dbReference type="AlphaFoldDB" id="A0AAW0TCX3"/>
<comment type="caution">
    <text evidence="6">The sequence shown here is derived from an EMBL/GenBank/DDBJ whole genome shotgun (WGS) entry which is preliminary data.</text>
</comment>
<reference evidence="6 7" key="1">
    <citation type="submission" date="2023-03" db="EMBL/GenBank/DDBJ databases">
        <title>High-quality genome of Scylla paramamosain provides insights in environmental adaptation.</title>
        <authorList>
            <person name="Zhang L."/>
        </authorList>
    </citation>
    <scope>NUCLEOTIDE SEQUENCE [LARGE SCALE GENOMIC DNA]</scope>
    <source>
        <strain evidence="6">LZ_2023a</strain>
        <tissue evidence="6">Muscle</tissue>
    </source>
</reference>
<dbReference type="PANTHER" id="PTHR13459">
    <property type="entry name" value="E3 UBIQUITIN-PROTEIN LIGASE RNF220 ISOFORM X1"/>
    <property type="match status" value="1"/>
</dbReference>
<keyword evidence="2" id="KW-0862">Zinc</keyword>
<evidence type="ECO:0000256" key="1">
    <source>
        <dbReference type="ARBA" id="ARBA00022771"/>
    </source>
</evidence>
<evidence type="ECO:0000313" key="6">
    <source>
        <dbReference type="EMBL" id="KAK8385227.1"/>
    </source>
</evidence>
<dbReference type="GO" id="GO:0008270">
    <property type="term" value="F:zinc ion binding"/>
    <property type="evidence" value="ECO:0007669"/>
    <property type="project" value="UniProtKB-KW"/>
</dbReference>
<dbReference type="GO" id="GO:0061630">
    <property type="term" value="F:ubiquitin protein ligase activity"/>
    <property type="evidence" value="ECO:0007669"/>
    <property type="project" value="TreeGrafter"/>
</dbReference>
<dbReference type="Gene3D" id="3.30.40.10">
    <property type="entry name" value="Zinc/RING finger domain, C3HC4 (zinc finger)"/>
    <property type="match status" value="1"/>
</dbReference>
<keyword evidence="1 3" id="KW-0479">Metal-binding</keyword>
<sequence>ALGTRVERGSEDELVEVCEDEEVESFGAPQFTDADLPLVSQSSTYPEENSGEQGTGDEQVEGTKGEVVQVDGLTSSTSTRREGEGAVVEALRARVRELEEACQRPLNTTCRVCHEDYEAPLVSVSCWHVHCRACWFGALASRRLCPQCSVITGPSDLRRVYL</sequence>
<dbReference type="Pfam" id="PF13923">
    <property type="entry name" value="zf-C3HC4_2"/>
    <property type="match status" value="1"/>
</dbReference>